<proteinExistence type="predicted"/>
<protein>
    <submittedName>
        <fullName evidence="1">Uncharacterized protein</fullName>
    </submittedName>
</protein>
<dbReference type="Proteomes" id="UP000242497">
    <property type="component" value="Unassembled WGS sequence"/>
</dbReference>
<gene>
    <name evidence="1" type="ORF">SAMN02744037_00715</name>
</gene>
<dbReference type="InterPro" id="IPR037026">
    <property type="entry name" value="Vgr_OB-fold_dom_sf"/>
</dbReference>
<dbReference type="STRING" id="1123349.SAMN02744037_00715"/>
<keyword evidence="2" id="KW-1185">Reference proteome</keyword>
<evidence type="ECO:0000313" key="2">
    <source>
        <dbReference type="Proteomes" id="UP000242497"/>
    </source>
</evidence>
<accession>A0A1M6LSJ3</accession>
<dbReference type="RefSeq" id="WP_072887336.1">
    <property type="nucleotide sequence ID" value="NZ_FRAE01000012.1"/>
</dbReference>
<dbReference type="EMBL" id="FRAE01000012">
    <property type="protein sequence ID" value="SHJ74125.1"/>
    <property type="molecule type" value="Genomic_DNA"/>
</dbReference>
<sequence>MKEELNVLKNMVRVGTVSSVDVENRTARVKFADKNNLVSGPLKILKNSPTITIEKEVDGEKWDLTAQYATADRKFGLGEIYTNTDPDTIILQKTIQYEKKESIPESTGSCTYTGVIEEKTHKHIVKVYPWIPYVGQLVLCIYMPNGGSDGFVIGGV</sequence>
<organism evidence="1 2">
    <name type="scientific">Tepidibacter formicigenes DSM 15518</name>
    <dbReference type="NCBI Taxonomy" id="1123349"/>
    <lineage>
        <taxon>Bacteria</taxon>
        <taxon>Bacillati</taxon>
        <taxon>Bacillota</taxon>
        <taxon>Clostridia</taxon>
        <taxon>Peptostreptococcales</taxon>
        <taxon>Peptostreptococcaceae</taxon>
        <taxon>Tepidibacter</taxon>
    </lineage>
</organism>
<reference evidence="2" key="1">
    <citation type="submission" date="2016-11" db="EMBL/GenBank/DDBJ databases">
        <authorList>
            <person name="Varghese N."/>
            <person name="Submissions S."/>
        </authorList>
    </citation>
    <scope>NUCLEOTIDE SEQUENCE [LARGE SCALE GENOMIC DNA]</scope>
    <source>
        <strain evidence="2">DSM 15518</strain>
    </source>
</reference>
<dbReference type="AlphaFoldDB" id="A0A1M6LSJ3"/>
<evidence type="ECO:0000313" key="1">
    <source>
        <dbReference type="EMBL" id="SHJ74125.1"/>
    </source>
</evidence>
<dbReference type="OrthoDB" id="4931325at2"/>
<name>A0A1M6LSJ3_9FIRM</name>
<dbReference type="Gene3D" id="2.40.50.230">
    <property type="entry name" value="Gp5 N-terminal domain"/>
    <property type="match status" value="1"/>
</dbReference>